<name>A0A844I6Q9_9GAMM</name>
<organism evidence="1 2">
    <name type="scientific">Marinobacter adhaerens</name>
    <dbReference type="NCBI Taxonomy" id="1033846"/>
    <lineage>
        <taxon>Bacteria</taxon>
        <taxon>Pseudomonadati</taxon>
        <taxon>Pseudomonadota</taxon>
        <taxon>Gammaproteobacteria</taxon>
        <taxon>Pseudomonadales</taxon>
        <taxon>Marinobacteraceae</taxon>
        <taxon>Marinobacter</taxon>
    </lineage>
</organism>
<dbReference type="EMBL" id="VENC01000024">
    <property type="protein sequence ID" value="MTJ00654.1"/>
    <property type="molecule type" value="Genomic_DNA"/>
</dbReference>
<comment type="caution">
    <text evidence="1">The sequence shown here is derived from an EMBL/GenBank/DDBJ whole genome shotgun (WGS) entry which is preliminary data.</text>
</comment>
<proteinExistence type="predicted"/>
<dbReference type="Proteomes" id="UP000431462">
    <property type="component" value="Unassembled WGS sequence"/>
</dbReference>
<sequence>MSASKEWTEWHLTPTGWVRGSEKVDYQGVTTVEPPADRVLTCEYQEYLSSSFSSMDKGASVLWESEDKEKVAQLLKQFGECPQRL</sequence>
<gene>
    <name evidence="1" type="ORF">FH752_18770</name>
</gene>
<evidence type="ECO:0000313" key="1">
    <source>
        <dbReference type="EMBL" id="MTJ00654.1"/>
    </source>
</evidence>
<reference evidence="1 2" key="1">
    <citation type="submission" date="2019-06" db="EMBL/GenBank/DDBJ databases">
        <title>Enrichment of Autotrophic Halophilic Microorganisms from Red Sea Brine Pool Using Microbial Electrosynthesis System.</title>
        <authorList>
            <person name="Alqahtani M.F."/>
            <person name="Bajracharya S."/>
            <person name="Katuri K.P."/>
            <person name="Ali M."/>
            <person name="Saikaly P.E."/>
        </authorList>
    </citation>
    <scope>NUCLEOTIDE SEQUENCE [LARGE SCALE GENOMIC DNA]</scope>
    <source>
        <strain evidence="1">MES15</strain>
    </source>
</reference>
<evidence type="ECO:0000313" key="2">
    <source>
        <dbReference type="Proteomes" id="UP000431462"/>
    </source>
</evidence>
<dbReference type="AlphaFoldDB" id="A0A844I6Q9"/>
<protein>
    <submittedName>
        <fullName evidence="1">Uncharacterized protein</fullName>
    </submittedName>
</protein>
<accession>A0A844I6Q9</accession>